<feature type="region of interest" description="Disordered" evidence="1">
    <location>
        <begin position="111"/>
        <end position="135"/>
    </location>
</feature>
<organism evidence="2 3">
    <name type="scientific">Grifola frondosa</name>
    <name type="common">Maitake</name>
    <name type="synonym">Polyporus frondosus</name>
    <dbReference type="NCBI Taxonomy" id="5627"/>
    <lineage>
        <taxon>Eukaryota</taxon>
        <taxon>Fungi</taxon>
        <taxon>Dikarya</taxon>
        <taxon>Basidiomycota</taxon>
        <taxon>Agaricomycotina</taxon>
        <taxon>Agaricomycetes</taxon>
        <taxon>Polyporales</taxon>
        <taxon>Grifolaceae</taxon>
        <taxon>Grifola</taxon>
    </lineage>
</organism>
<dbReference type="AlphaFoldDB" id="A0A1C7LTE1"/>
<evidence type="ECO:0000313" key="2">
    <source>
        <dbReference type="EMBL" id="OBZ66064.1"/>
    </source>
</evidence>
<gene>
    <name evidence="2" type="ORF">A0H81_13942</name>
</gene>
<reference evidence="2 3" key="1">
    <citation type="submission" date="2016-03" db="EMBL/GenBank/DDBJ databases">
        <title>Whole genome sequencing of Grifola frondosa 9006-11.</title>
        <authorList>
            <person name="Min B."/>
            <person name="Park H."/>
            <person name="Kim J.-G."/>
            <person name="Cho H."/>
            <person name="Oh Y.-L."/>
            <person name="Kong W.-S."/>
            <person name="Choi I.-G."/>
        </authorList>
    </citation>
    <scope>NUCLEOTIDE SEQUENCE [LARGE SCALE GENOMIC DNA]</scope>
    <source>
        <strain evidence="2 3">9006-11</strain>
    </source>
</reference>
<proteinExistence type="predicted"/>
<sequence>MLRLKAPILAVSVSLCHRLPAEYIFFVHGEPSEWTMLDAGVTYRTPFIRIILVEHAVLMLRVADSENTAELAALEIELMDALNSLLKDGEAEPRKLMRTMVDGRCEAVPASDQETCLREEKSDNMKNTEAEPEPESKLMNRMLGTPLTWTGALDEASKFGALRTHPRFNWTTHSYPIPLAPPLY</sequence>
<feature type="compositionally biased region" description="Basic and acidic residues" evidence="1">
    <location>
        <begin position="115"/>
        <end position="135"/>
    </location>
</feature>
<evidence type="ECO:0000313" key="3">
    <source>
        <dbReference type="Proteomes" id="UP000092993"/>
    </source>
</evidence>
<protein>
    <submittedName>
        <fullName evidence="2">Uncharacterized protein</fullName>
    </submittedName>
</protein>
<evidence type="ECO:0000256" key="1">
    <source>
        <dbReference type="SAM" id="MobiDB-lite"/>
    </source>
</evidence>
<dbReference type="Proteomes" id="UP000092993">
    <property type="component" value="Unassembled WGS sequence"/>
</dbReference>
<dbReference type="EMBL" id="LUGG01000033">
    <property type="protein sequence ID" value="OBZ66064.1"/>
    <property type="molecule type" value="Genomic_DNA"/>
</dbReference>
<accession>A0A1C7LTE1</accession>
<name>A0A1C7LTE1_GRIFR</name>
<keyword evidence="3" id="KW-1185">Reference proteome</keyword>
<comment type="caution">
    <text evidence="2">The sequence shown here is derived from an EMBL/GenBank/DDBJ whole genome shotgun (WGS) entry which is preliminary data.</text>
</comment>